<dbReference type="Proteomes" id="UP001220530">
    <property type="component" value="Chromosome"/>
</dbReference>
<accession>A0ABY7YLM6</accession>
<proteinExistence type="predicted"/>
<name>A0ABY7YLM6_9HYPH</name>
<dbReference type="RefSeq" id="WP_282218509.1">
    <property type="nucleotide sequence ID" value="NZ_CP118246.1"/>
</dbReference>
<sequence length="121" mass="13212">MTRAKDELYLTGALTPGKKPETQLKDSWYEAVETALRPTSQIETGADGQECAIIFPADRPDPSPPIAKSDGGRIDLTQLTLDNLPPIAPRLSCDHLRPLKAAATSGFSIRCWKPWNGSIPR</sequence>
<organism evidence="1 2">
    <name type="scientific">Devosia algicola</name>
    <dbReference type="NCBI Taxonomy" id="3026418"/>
    <lineage>
        <taxon>Bacteria</taxon>
        <taxon>Pseudomonadati</taxon>
        <taxon>Pseudomonadota</taxon>
        <taxon>Alphaproteobacteria</taxon>
        <taxon>Hyphomicrobiales</taxon>
        <taxon>Devosiaceae</taxon>
        <taxon>Devosia</taxon>
    </lineage>
</organism>
<evidence type="ECO:0000313" key="2">
    <source>
        <dbReference type="Proteomes" id="UP001220530"/>
    </source>
</evidence>
<protein>
    <submittedName>
        <fullName evidence="1">Uncharacterized protein</fullName>
    </submittedName>
</protein>
<gene>
    <name evidence="1" type="ORF">PSQ19_15725</name>
</gene>
<keyword evidence="2" id="KW-1185">Reference proteome</keyword>
<reference evidence="1 2" key="1">
    <citation type="submission" date="2023-02" db="EMBL/GenBank/DDBJ databases">
        <title>Devosia algicola sp. nov., isolated from the phycosphere of marine algae.</title>
        <authorList>
            <person name="Kim J.M."/>
            <person name="Lee J.K."/>
            <person name="Choi B.J."/>
            <person name="Bayburt H."/>
            <person name="Jeon C.O."/>
        </authorList>
    </citation>
    <scope>NUCLEOTIDE SEQUENCE [LARGE SCALE GENOMIC DNA]</scope>
    <source>
        <strain evidence="1 2">G20-9</strain>
    </source>
</reference>
<evidence type="ECO:0000313" key="1">
    <source>
        <dbReference type="EMBL" id="WDR02102.1"/>
    </source>
</evidence>
<dbReference type="EMBL" id="CP118246">
    <property type="protein sequence ID" value="WDR02102.1"/>
    <property type="molecule type" value="Genomic_DNA"/>
</dbReference>